<evidence type="ECO:0000256" key="5">
    <source>
        <dbReference type="ARBA" id="ARBA00023002"/>
    </source>
</evidence>
<dbReference type="CDD" id="cd02932">
    <property type="entry name" value="OYE_YqiM_FMN"/>
    <property type="match status" value="1"/>
</dbReference>
<accession>A0A2C9CUF2</accession>
<feature type="domain" description="NADH:flavin oxidoreductase/NADH oxidase N-terminal" evidence="6">
    <location>
        <begin position="6"/>
        <end position="346"/>
    </location>
</feature>
<dbReference type="Pfam" id="PF00724">
    <property type="entry name" value="Oxidored_FMN"/>
    <property type="match status" value="1"/>
</dbReference>
<evidence type="ECO:0000256" key="4">
    <source>
        <dbReference type="ARBA" id="ARBA00022857"/>
    </source>
</evidence>
<keyword evidence="4" id="KW-0521">NADP</keyword>
<dbReference type="SUPFAM" id="SSF51395">
    <property type="entry name" value="FMN-linked oxidoreductases"/>
    <property type="match status" value="1"/>
</dbReference>
<keyword evidence="8" id="KW-1185">Reference proteome</keyword>
<evidence type="ECO:0000313" key="7">
    <source>
        <dbReference type="EMBL" id="SOH94887.1"/>
    </source>
</evidence>
<evidence type="ECO:0000313" key="8">
    <source>
        <dbReference type="Proteomes" id="UP000220034"/>
    </source>
</evidence>
<evidence type="ECO:0000256" key="2">
    <source>
        <dbReference type="ARBA" id="ARBA00022630"/>
    </source>
</evidence>
<dbReference type="Gene3D" id="3.20.20.70">
    <property type="entry name" value="Aldolase class I"/>
    <property type="match status" value="1"/>
</dbReference>
<evidence type="ECO:0000256" key="3">
    <source>
        <dbReference type="ARBA" id="ARBA00022643"/>
    </source>
</evidence>
<comment type="cofactor">
    <cofactor evidence="1">
        <name>FMN</name>
        <dbReference type="ChEBI" id="CHEBI:58210"/>
    </cofactor>
</comment>
<proteinExistence type="predicted"/>
<dbReference type="PANTHER" id="PTHR43303">
    <property type="entry name" value="NADPH DEHYDROGENASE C23G7.10C-RELATED"/>
    <property type="match status" value="1"/>
</dbReference>
<evidence type="ECO:0000259" key="6">
    <source>
        <dbReference type="Pfam" id="PF00724"/>
    </source>
</evidence>
<name>A0A2C9CUF2_9RHOB</name>
<sequence>MSDIPLFTPFTLRGVTMRNRIMMAPMCQYQAIDGVPTEWHMMHHGRYATSGIGSAVVEATGISAQGRISIGCPGLYNDEQVAAWSAITSLYRSQDIPVFVQLNHAGAKASTARPWEGAGPLVEGSDEPPWPTVAPSAVAAREGWHVPSALTQPEIAQIVADFAAAATRSIEAGFDGIQIHGAHGYLLHQFMSPWSNRRDDEYGGDLEGRMRLPIEVARAIRAVLPDDMPLIYRASCVDGEGGGLTLDDTVVLAARLKEEGVDLFDASGGGIPAGVRITEAKVEPGFQIPFAARIRQDTGLPTVAVGMITDPKLANDTVAEGKADLIALARGLLRDPVWPVTAAQALGHPAPASILPEHYAFYLRNDY</sequence>
<gene>
    <name evidence="7" type="ORF">SAMN06273572_10638</name>
</gene>
<keyword evidence="5" id="KW-0560">Oxidoreductase</keyword>
<dbReference type="InterPro" id="IPR001155">
    <property type="entry name" value="OxRdtase_FMN_N"/>
</dbReference>
<dbReference type="GO" id="GO:0050661">
    <property type="term" value="F:NADP binding"/>
    <property type="evidence" value="ECO:0007669"/>
    <property type="project" value="InterPro"/>
</dbReference>
<dbReference type="EMBL" id="OCTN01000006">
    <property type="protein sequence ID" value="SOH94887.1"/>
    <property type="molecule type" value="Genomic_DNA"/>
</dbReference>
<protein>
    <submittedName>
        <fullName evidence="7">2,4-dienoyl-CoA reductase</fullName>
    </submittedName>
</protein>
<dbReference type="RefSeq" id="WP_097930908.1">
    <property type="nucleotide sequence ID" value="NZ_OCTN01000006.1"/>
</dbReference>
<reference evidence="8" key="1">
    <citation type="submission" date="2017-09" db="EMBL/GenBank/DDBJ databases">
        <authorList>
            <person name="Varghese N."/>
            <person name="Submissions S."/>
        </authorList>
    </citation>
    <scope>NUCLEOTIDE SEQUENCE [LARGE SCALE GENOMIC DNA]</scope>
    <source>
        <strain evidence="8">C7</strain>
    </source>
</reference>
<dbReference type="OrthoDB" id="9784632at2"/>
<keyword evidence="3" id="KW-0288">FMN</keyword>
<dbReference type="InterPro" id="IPR013785">
    <property type="entry name" value="Aldolase_TIM"/>
</dbReference>
<organism evidence="7 8">
    <name type="scientific">Pontivivens marinum</name>
    <dbReference type="NCBI Taxonomy" id="1690039"/>
    <lineage>
        <taxon>Bacteria</taxon>
        <taxon>Pseudomonadati</taxon>
        <taxon>Pseudomonadota</taxon>
        <taxon>Alphaproteobacteria</taxon>
        <taxon>Rhodobacterales</taxon>
        <taxon>Paracoccaceae</taxon>
        <taxon>Pontivivens</taxon>
    </lineage>
</organism>
<dbReference type="Proteomes" id="UP000220034">
    <property type="component" value="Unassembled WGS sequence"/>
</dbReference>
<dbReference type="PANTHER" id="PTHR43303:SF4">
    <property type="entry name" value="NADPH DEHYDROGENASE C23G7.10C-RELATED"/>
    <property type="match status" value="1"/>
</dbReference>
<dbReference type="GO" id="GO:0003959">
    <property type="term" value="F:NADPH dehydrogenase activity"/>
    <property type="evidence" value="ECO:0007669"/>
    <property type="project" value="InterPro"/>
</dbReference>
<dbReference type="InterPro" id="IPR044152">
    <property type="entry name" value="YqjM-like"/>
</dbReference>
<dbReference type="AlphaFoldDB" id="A0A2C9CUF2"/>
<evidence type="ECO:0000256" key="1">
    <source>
        <dbReference type="ARBA" id="ARBA00001917"/>
    </source>
</evidence>
<dbReference type="GO" id="GO:0010181">
    <property type="term" value="F:FMN binding"/>
    <property type="evidence" value="ECO:0007669"/>
    <property type="project" value="InterPro"/>
</dbReference>
<keyword evidence="2" id="KW-0285">Flavoprotein</keyword>